<dbReference type="AlphaFoldDB" id="A0A843XKZ5"/>
<dbReference type="Pfam" id="PF14223">
    <property type="entry name" value="Retrotran_gag_2"/>
    <property type="match status" value="1"/>
</dbReference>
<organism evidence="1 2">
    <name type="scientific">Colocasia esculenta</name>
    <name type="common">Wild taro</name>
    <name type="synonym">Arum esculentum</name>
    <dbReference type="NCBI Taxonomy" id="4460"/>
    <lineage>
        <taxon>Eukaryota</taxon>
        <taxon>Viridiplantae</taxon>
        <taxon>Streptophyta</taxon>
        <taxon>Embryophyta</taxon>
        <taxon>Tracheophyta</taxon>
        <taxon>Spermatophyta</taxon>
        <taxon>Magnoliopsida</taxon>
        <taxon>Liliopsida</taxon>
        <taxon>Araceae</taxon>
        <taxon>Aroideae</taxon>
        <taxon>Colocasieae</taxon>
        <taxon>Colocasia</taxon>
    </lineage>
</organism>
<sequence>MADKGFIPKGHLINRLPYFNGRNYTYWKNQMHAFLKVHDYEIWKVESNVPFVLPEDEGKWTKIRLKKSKINDSAMNIMLCAIHPNEHSCISMCSSTKEMWDNLKLIYEGSLEVKEIKANILVSEYELFRMKPKETIPEMFARFTAITNGLKALG</sequence>
<reference evidence="1" key="1">
    <citation type="submission" date="2017-07" db="EMBL/GenBank/DDBJ databases">
        <title>Taro Niue Genome Assembly and Annotation.</title>
        <authorList>
            <person name="Atibalentja N."/>
            <person name="Keating K."/>
            <person name="Fields C.J."/>
        </authorList>
    </citation>
    <scope>NUCLEOTIDE SEQUENCE</scope>
    <source>
        <strain evidence="1">Niue_2</strain>
        <tissue evidence="1">Leaf</tissue>
    </source>
</reference>
<name>A0A843XKZ5_COLES</name>
<protein>
    <recommendedName>
        <fullName evidence="3">DUF4219 domain-containing protein</fullName>
    </recommendedName>
</protein>
<evidence type="ECO:0000313" key="2">
    <source>
        <dbReference type="Proteomes" id="UP000652761"/>
    </source>
</evidence>
<dbReference type="PANTHER" id="PTHR34676">
    <property type="entry name" value="DUF4219 DOMAIN-CONTAINING PROTEIN-RELATED"/>
    <property type="match status" value="1"/>
</dbReference>
<dbReference type="Proteomes" id="UP000652761">
    <property type="component" value="Unassembled WGS sequence"/>
</dbReference>
<comment type="caution">
    <text evidence="1">The sequence shown here is derived from an EMBL/GenBank/DDBJ whole genome shotgun (WGS) entry which is preliminary data.</text>
</comment>
<evidence type="ECO:0000313" key="1">
    <source>
        <dbReference type="EMBL" id="MQM20319.1"/>
    </source>
</evidence>
<dbReference type="PANTHER" id="PTHR34676:SF8">
    <property type="entry name" value="TRANSMEMBRANE PROTEIN"/>
    <property type="match status" value="1"/>
</dbReference>
<proteinExistence type="predicted"/>
<keyword evidence="2" id="KW-1185">Reference proteome</keyword>
<dbReference type="EMBL" id="NMUH01009717">
    <property type="protein sequence ID" value="MQM20319.1"/>
    <property type="molecule type" value="Genomic_DNA"/>
</dbReference>
<evidence type="ECO:0008006" key="3">
    <source>
        <dbReference type="Google" id="ProtNLM"/>
    </source>
</evidence>
<gene>
    <name evidence="1" type="ORF">Taro_053337</name>
</gene>
<dbReference type="OrthoDB" id="1000712at2759"/>
<accession>A0A843XKZ5</accession>